<name>A0A1W1EKK6_9ZZZZ</name>
<dbReference type="SUPFAM" id="SSF55229">
    <property type="entry name" value="Cell division protein MinE topological specificity domain"/>
    <property type="match status" value="1"/>
</dbReference>
<evidence type="ECO:0000313" key="2">
    <source>
        <dbReference type="EMBL" id="SHO81384.1"/>
    </source>
</evidence>
<proteinExistence type="inferred from homology"/>
<accession>A0A1W1EKK6</accession>
<dbReference type="InterPro" id="IPR005527">
    <property type="entry name" value="MinE"/>
</dbReference>
<dbReference type="InterPro" id="IPR036707">
    <property type="entry name" value="MinE_sf"/>
</dbReference>
<dbReference type="GO" id="GO:0051301">
    <property type="term" value="P:cell division"/>
    <property type="evidence" value="ECO:0007669"/>
    <property type="project" value="UniProtKB-KW"/>
</dbReference>
<comment type="similarity">
    <text evidence="1">Belongs to the MinE family.</text>
</comment>
<dbReference type="NCBIfam" id="TIGR01215">
    <property type="entry name" value="minE"/>
    <property type="match status" value="1"/>
</dbReference>
<dbReference type="AlphaFoldDB" id="A0A1W1EKK6"/>
<dbReference type="Pfam" id="PF03776">
    <property type="entry name" value="MinE"/>
    <property type="match status" value="1"/>
</dbReference>
<evidence type="ECO:0000256" key="1">
    <source>
        <dbReference type="ARBA" id="ARBA00008168"/>
    </source>
</evidence>
<reference evidence="2" key="1">
    <citation type="submission" date="2016-10" db="EMBL/GenBank/DDBJ databases">
        <authorList>
            <person name="de Groot N.N."/>
        </authorList>
    </citation>
    <scope>NUCLEOTIDE SEQUENCE</scope>
</reference>
<dbReference type="Gene3D" id="3.30.1070.10">
    <property type="entry name" value="Cell division topological specificity factor MinE"/>
    <property type="match status" value="1"/>
</dbReference>
<organism evidence="2">
    <name type="scientific">hydrothermal vent metagenome</name>
    <dbReference type="NCBI Taxonomy" id="652676"/>
    <lineage>
        <taxon>unclassified sequences</taxon>
        <taxon>metagenomes</taxon>
        <taxon>ecological metagenomes</taxon>
    </lineage>
</organism>
<keyword evidence="2" id="KW-0131">Cell cycle</keyword>
<gene>
    <name evidence="2" type="ORF">MNB_SV-15-950</name>
</gene>
<dbReference type="EMBL" id="FRYL01000038">
    <property type="protein sequence ID" value="SHO81384.1"/>
    <property type="molecule type" value="Genomic_DNA"/>
</dbReference>
<keyword evidence="2" id="KW-0132">Cell division</keyword>
<protein>
    <submittedName>
        <fullName evidence="2">Cell division topological specificity factor MinE</fullName>
    </submittedName>
</protein>
<sequence length="76" mass="8847">MTFPWNKKKSSANIAKDRLRIAIMTDKEFNNYPFMEDLKADIIDVVKKYITVRDVDIKKEQDGELEALSIDVQIAK</sequence>
<dbReference type="GO" id="GO:0032955">
    <property type="term" value="P:regulation of division septum assembly"/>
    <property type="evidence" value="ECO:0007669"/>
    <property type="project" value="InterPro"/>
</dbReference>